<reference evidence="1 2" key="1">
    <citation type="submission" date="2015-05" db="EMBL/GenBank/DDBJ databases">
        <title>Evolution of Trichinella species and genotypes.</title>
        <authorList>
            <person name="Korhonen P.K."/>
            <person name="Edoardo P."/>
            <person name="Giuseppe L.R."/>
            <person name="Gasser R.B."/>
        </authorList>
    </citation>
    <scope>NUCLEOTIDE SEQUENCE [LARGE SCALE GENOMIC DNA]</scope>
    <source>
        <strain evidence="1">ISS10</strain>
    </source>
</reference>
<accession>A0A0V1KHJ9</accession>
<organism evidence="1 2">
    <name type="scientific">Trichinella nativa</name>
    <dbReference type="NCBI Taxonomy" id="6335"/>
    <lineage>
        <taxon>Eukaryota</taxon>
        <taxon>Metazoa</taxon>
        <taxon>Ecdysozoa</taxon>
        <taxon>Nematoda</taxon>
        <taxon>Enoplea</taxon>
        <taxon>Dorylaimia</taxon>
        <taxon>Trichinellida</taxon>
        <taxon>Trichinellidae</taxon>
        <taxon>Trichinella</taxon>
    </lineage>
</organism>
<comment type="caution">
    <text evidence="1">The sequence shown here is derived from an EMBL/GenBank/DDBJ whole genome shotgun (WGS) entry which is preliminary data.</text>
</comment>
<proteinExistence type="predicted"/>
<evidence type="ECO:0000313" key="1">
    <source>
        <dbReference type="EMBL" id="KRZ46510.1"/>
    </source>
</evidence>
<keyword evidence="2" id="KW-1185">Reference proteome</keyword>
<dbReference type="EMBL" id="JYDW01003091">
    <property type="protein sequence ID" value="KRZ46510.1"/>
    <property type="molecule type" value="Genomic_DNA"/>
</dbReference>
<name>A0A0V1KHJ9_9BILA</name>
<sequence>MNIHKWSERQAVGSFLVFGCSLGSAAGQVLRLFFF</sequence>
<dbReference type="Proteomes" id="UP000054721">
    <property type="component" value="Unassembled WGS sequence"/>
</dbReference>
<dbReference type="AlphaFoldDB" id="A0A0V1KHJ9"/>
<evidence type="ECO:0000313" key="2">
    <source>
        <dbReference type="Proteomes" id="UP000054721"/>
    </source>
</evidence>
<protein>
    <submittedName>
        <fullName evidence="1">Uncharacterized protein</fullName>
    </submittedName>
</protein>
<dbReference type="PROSITE" id="PS51257">
    <property type="entry name" value="PROKAR_LIPOPROTEIN"/>
    <property type="match status" value="1"/>
</dbReference>
<gene>
    <name evidence="1" type="ORF">T02_12845</name>
</gene>